<dbReference type="SUPFAM" id="SSF50939">
    <property type="entry name" value="Sialidases"/>
    <property type="match status" value="1"/>
</dbReference>
<reference evidence="2 3" key="1">
    <citation type="submission" date="2016-10" db="EMBL/GenBank/DDBJ databases">
        <authorList>
            <person name="de Groot N.N."/>
        </authorList>
    </citation>
    <scope>NUCLEOTIDE SEQUENCE [LARGE SCALE GENOMIC DNA]</scope>
    <source>
        <strain evidence="2 3">CGMCC 1.8894</strain>
    </source>
</reference>
<dbReference type="AlphaFoldDB" id="A0A1H2Z1F0"/>
<dbReference type="PANTHER" id="PTHR43752:SF2">
    <property type="entry name" value="BNR_ASP-BOX REPEAT FAMILY PROTEIN"/>
    <property type="match status" value="1"/>
</dbReference>
<dbReference type="STRING" id="564137.SAMN04488238_105214"/>
<evidence type="ECO:0000259" key="1">
    <source>
        <dbReference type="Pfam" id="PF13088"/>
    </source>
</evidence>
<dbReference type="Pfam" id="PF13088">
    <property type="entry name" value="BNR_2"/>
    <property type="match status" value="1"/>
</dbReference>
<organism evidence="2 3">
    <name type="scientific">Roseicitreum antarcticum</name>
    <dbReference type="NCBI Taxonomy" id="564137"/>
    <lineage>
        <taxon>Bacteria</taxon>
        <taxon>Pseudomonadati</taxon>
        <taxon>Pseudomonadota</taxon>
        <taxon>Alphaproteobacteria</taxon>
        <taxon>Rhodobacterales</taxon>
        <taxon>Paracoccaceae</taxon>
        <taxon>Roseicitreum</taxon>
    </lineage>
</organism>
<proteinExistence type="predicted"/>
<dbReference type="InterPro" id="IPR011040">
    <property type="entry name" value="Sialidase"/>
</dbReference>
<protein>
    <submittedName>
        <fullName evidence="2">Predicted neuraminidase (Sialidase)</fullName>
    </submittedName>
</protein>
<accession>A0A1H2Z1F0</accession>
<evidence type="ECO:0000313" key="2">
    <source>
        <dbReference type="EMBL" id="SDX11250.1"/>
    </source>
</evidence>
<feature type="domain" description="Sialidase" evidence="1">
    <location>
        <begin position="72"/>
        <end position="392"/>
    </location>
</feature>
<dbReference type="CDD" id="cd15482">
    <property type="entry name" value="Sialidase_non-viral"/>
    <property type="match status" value="1"/>
</dbReference>
<name>A0A1H2Z1F0_9RHOB</name>
<dbReference type="Proteomes" id="UP000198539">
    <property type="component" value="Unassembled WGS sequence"/>
</dbReference>
<evidence type="ECO:0000313" key="3">
    <source>
        <dbReference type="Proteomes" id="UP000198539"/>
    </source>
</evidence>
<keyword evidence="3" id="KW-1185">Reference proteome</keyword>
<dbReference type="PANTHER" id="PTHR43752">
    <property type="entry name" value="BNR/ASP-BOX REPEAT FAMILY PROTEIN"/>
    <property type="match status" value="1"/>
</dbReference>
<sequence>MNLAGYNFVLTNLRLMRHLWQTLTWGMNVLTPDQIAKQMMGALAPFGAHAGAILAAPTVQNHAAFLARWSDGALICAWFGGSLEGKSDISIHAAILDEGAARWSAPSRMTDLPDRSEQNPVLHVMPGGQGYLFNTAQPAGNQDQSRVFMRRVTRDGDSLIAGPARDIGLPDGTFIRAPLTIRDDGAWMLPLFLCNPREGYRWTGAHDSAAMAVSEDAGETWSVTHVPGSAGAVHMTPIALGQERMAAFYRRRQADFVHRSESHDGGRSWSAPVPTDVPNNNSSIGVVRLDNGLLAMVCNPMSAAQSTARRQSLYDELEGDDTRPDATDGCAPIWGVERGPLSLCLSADGGRSFPFRHIVEDSPGTCLTNDSLDGNNKELSYPMILPRADGGLEVAYTLYRRAIRHVRLSPDWMRRICAEAMLKGAPQ</sequence>
<dbReference type="Gene3D" id="2.120.10.10">
    <property type="match status" value="1"/>
</dbReference>
<gene>
    <name evidence="2" type="ORF">SAMN04488238_105214</name>
</gene>
<dbReference type="InterPro" id="IPR036278">
    <property type="entry name" value="Sialidase_sf"/>
</dbReference>
<dbReference type="EMBL" id="FNOM01000005">
    <property type="protein sequence ID" value="SDX11250.1"/>
    <property type="molecule type" value="Genomic_DNA"/>
</dbReference>